<keyword evidence="2" id="KW-0472">Membrane</keyword>
<evidence type="ECO:0000256" key="1">
    <source>
        <dbReference type="SAM" id="MobiDB-lite"/>
    </source>
</evidence>
<evidence type="ECO:0000313" key="3">
    <source>
        <dbReference type="EMBL" id="SMY11912.1"/>
    </source>
</evidence>
<name>A0A2H1L4U6_9MICO</name>
<keyword evidence="2" id="KW-1133">Transmembrane helix</keyword>
<feature type="transmembrane region" description="Helical" evidence="2">
    <location>
        <begin position="40"/>
        <end position="57"/>
    </location>
</feature>
<dbReference type="RefSeq" id="WP_246076107.1">
    <property type="nucleotide sequence ID" value="NZ_FXZM01000006.1"/>
</dbReference>
<feature type="compositionally biased region" description="Basic residues" evidence="1">
    <location>
        <begin position="102"/>
        <end position="112"/>
    </location>
</feature>
<accession>A0A2H1L4U6</accession>
<evidence type="ECO:0000313" key="4">
    <source>
        <dbReference type="Proteomes" id="UP000234462"/>
    </source>
</evidence>
<reference evidence="4" key="1">
    <citation type="submission" date="2017-03" db="EMBL/GenBank/DDBJ databases">
        <authorList>
            <person name="Monnet C."/>
        </authorList>
    </citation>
    <scope>NUCLEOTIDE SEQUENCE [LARGE SCALE GENOMIC DNA]</scope>
    <source>
        <strain evidence="4">SJ5-8</strain>
    </source>
</reference>
<dbReference type="Proteomes" id="UP000234462">
    <property type="component" value="Unassembled WGS sequence"/>
</dbReference>
<feature type="transmembrane region" description="Helical" evidence="2">
    <location>
        <begin position="69"/>
        <end position="94"/>
    </location>
</feature>
<protein>
    <submittedName>
        <fullName evidence="3">Uncharacterized protein</fullName>
    </submittedName>
</protein>
<dbReference type="AlphaFoldDB" id="A0A2H1L4U6"/>
<proteinExistence type="predicted"/>
<gene>
    <name evidence="3" type="ORF">BJEO58_01504</name>
</gene>
<evidence type="ECO:0000256" key="2">
    <source>
        <dbReference type="SAM" id="Phobius"/>
    </source>
</evidence>
<feature type="region of interest" description="Disordered" evidence="1">
    <location>
        <begin position="98"/>
        <end position="119"/>
    </location>
</feature>
<organism evidence="3 4">
    <name type="scientific">Brevibacterium jeotgali</name>
    <dbReference type="NCBI Taxonomy" id="1262550"/>
    <lineage>
        <taxon>Bacteria</taxon>
        <taxon>Bacillati</taxon>
        <taxon>Actinomycetota</taxon>
        <taxon>Actinomycetes</taxon>
        <taxon>Micrococcales</taxon>
        <taxon>Brevibacteriaceae</taxon>
        <taxon>Brevibacterium</taxon>
    </lineage>
</organism>
<sequence length="119" mass="13007">MPSWRRLAAGPGTLTLLYPTLNIAINLLGLEGASRLPMNAWLWLAIGTAWILTGWLTRTPQPLRTLLFTPLRTLLFTWIAGGSVTAALVVIQLFGSGAPGSRPHRSQSRRSSRCMQQAV</sequence>
<keyword evidence="2" id="KW-0812">Transmembrane</keyword>
<dbReference type="EMBL" id="FXZM01000006">
    <property type="protein sequence ID" value="SMY11912.1"/>
    <property type="molecule type" value="Genomic_DNA"/>
</dbReference>
<keyword evidence="4" id="KW-1185">Reference proteome</keyword>